<dbReference type="STRING" id="155515.JP36_08730"/>
<evidence type="ECO:0000313" key="1">
    <source>
        <dbReference type="EMBL" id="KGQ36801.1"/>
    </source>
</evidence>
<dbReference type="Proteomes" id="UP000030539">
    <property type="component" value="Unassembled WGS sequence"/>
</dbReference>
<proteinExistence type="predicted"/>
<dbReference type="GO" id="GO:0004519">
    <property type="term" value="F:endonuclease activity"/>
    <property type="evidence" value="ECO:0007669"/>
    <property type="project" value="InterPro"/>
</dbReference>
<dbReference type="Pfam" id="PF05944">
    <property type="entry name" value="Phage_term_smal"/>
    <property type="match status" value="1"/>
</dbReference>
<comment type="caution">
    <text evidence="1">The sequence shown here is derived from an EMBL/GenBank/DDBJ whole genome shotgun (WGS) entry which is preliminary data.</text>
</comment>
<accession>A0A0A2XWM1</accession>
<name>A0A0A2XWM1_9PAST</name>
<protein>
    <submittedName>
        <fullName evidence="1">Terminase</fullName>
    </submittedName>
</protein>
<gene>
    <name evidence="1" type="ORF">JP36_08730</name>
</gene>
<dbReference type="RefSeq" id="WP_039173875.1">
    <property type="nucleotide sequence ID" value="NZ_JPXX01000023.1"/>
</dbReference>
<organism evidence="1 2">
    <name type="scientific">Gallibacterium genomosp. 1</name>
    <dbReference type="NCBI Taxonomy" id="155515"/>
    <lineage>
        <taxon>Bacteria</taxon>
        <taxon>Pseudomonadati</taxon>
        <taxon>Pseudomonadota</taxon>
        <taxon>Gammaproteobacteria</taxon>
        <taxon>Pasteurellales</taxon>
        <taxon>Pasteurellaceae</taxon>
        <taxon>Gallibacterium</taxon>
    </lineage>
</organism>
<dbReference type="eggNOG" id="ENOG5030DH1">
    <property type="taxonomic scope" value="Bacteria"/>
</dbReference>
<reference evidence="1 2" key="1">
    <citation type="submission" date="2014-08" db="EMBL/GenBank/DDBJ databases">
        <title>Chaperone-usher fimbriae in a diverse selection of Gallibacterium genomes.</title>
        <authorList>
            <person name="Kudirkiene E."/>
            <person name="Bager R.J."/>
            <person name="Johnson T.J."/>
            <person name="Bojesen A.M."/>
        </authorList>
    </citation>
    <scope>NUCLEOTIDE SEQUENCE [LARGE SCALE GENOMIC DNA]</scope>
    <source>
        <strain evidence="1 2">CCM5974</strain>
    </source>
</reference>
<dbReference type="AlphaFoldDB" id="A0A0A2XWM1"/>
<evidence type="ECO:0000313" key="2">
    <source>
        <dbReference type="Proteomes" id="UP000030539"/>
    </source>
</evidence>
<dbReference type="InterPro" id="IPR010270">
    <property type="entry name" value="Phage_P2_GpM"/>
</dbReference>
<dbReference type="EMBL" id="JPXX01000023">
    <property type="protein sequence ID" value="KGQ36801.1"/>
    <property type="molecule type" value="Genomic_DNA"/>
</dbReference>
<dbReference type="GO" id="GO:0003677">
    <property type="term" value="F:DNA binding"/>
    <property type="evidence" value="ECO:0007669"/>
    <property type="project" value="InterPro"/>
</dbReference>
<sequence>MTRLSPAQRHVQHIAAQLQGEQQDLAHLSEYDKMLYLLARHKKDLSNIQSKEAKAEYKRKILPDYLDWINGVMQAGTGRQDDVLMMWLIWATDCGEYELALKIGEYALFHDLTLPEGFNRATATAIAEEFADAASKAATLNQSFDLNLLLKANDITQNSDMPDESRARLLKELGLQQKESNPEQALINLTRALSLNQNVGVKGEIKALRKKLNLTEETE</sequence>